<dbReference type="AlphaFoldDB" id="A0A5A8DXJ7"/>
<dbReference type="GO" id="GO:0008610">
    <property type="term" value="P:lipid biosynthetic process"/>
    <property type="evidence" value="ECO:0007669"/>
    <property type="project" value="InterPro"/>
</dbReference>
<accession>A0A5A8DXJ7</accession>
<keyword evidence="1" id="KW-0472">Membrane</keyword>
<dbReference type="GO" id="GO:0016491">
    <property type="term" value="F:oxidoreductase activity"/>
    <property type="evidence" value="ECO:0007669"/>
    <property type="project" value="InterPro"/>
</dbReference>
<dbReference type="EMBL" id="VLTL01000024">
    <property type="protein sequence ID" value="KAA0169297.1"/>
    <property type="molecule type" value="Genomic_DNA"/>
</dbReference>
<comment type="caution">
    <text evidence="3">The sequence shown here is derived from an EMBL/GenBank/DDBJ whole genome shotgun (WGS) entry which is preliminary data.</text>
</comment>
<dbReference type="Pfam" id="PF04116">
    <property type="entry name" value="FA_hydroxylase"/>
    <property type="match status" value="1"/>
</dbReference>
<name>A0A5A8DXJ7_CAFRO</name>
<organism evidence="3 4">
    <name type="scientific">Cafeteria roenbergensis</name>
    <name type="common">Marine flagellate</name>
    <dbReference type="NCBI Taxonomy" id="33653"/>
    <lineage>
        <taxon>Eukaryota</taxon>
        <taxon>Sar</taxon>
        <taxon>Stramenopiles</taxon>
        <taxon>Bigyra</taxon>
        <taxon>Opalozoa</taxon>
        <taxon>Bicosoecida</taxon>
        <taxon>Cafeteriaceae</taxon>
        <taxon>Cafeteria</taxon>
    </lineage>
</organism>
<feature type="transmembrane region" description="Helical" evidence="1">
    <location>
        <begin position="159"/>
        <end position="177"/>
    </location>
</feature>
<proteinExistence type="predicted"/>
<feature type="transmembrane region" description="Helical" evidence="1">
    <location>
        <begin position="81"/>
        <end position="98"/>
    </location>
</feature>
<dbReference type="Proteomes" id="UP000324907">
    <property type="component" value="Unassembled WGS sequence"/>
</dbReference>
<evidence type="ECO:0000256" key="1">
    <source>
        <dbReference type="SAM" id="Phobius"/>
    </source>
</evidence>
<sequence>MSETAAFPFPALSAFADGPLADAASWAWDSLDRDIATMPEGLRPFAESNDWKNALVLPVSVRDQMPRVLASWLRNLVAGSALYYVLGLVWCALIYGCFRSRIFPKGGVPTLSAQLAQIWVSQKALVMYTLMPTIGEWLAENGLSRCYYSIEEIGGIVPYLAWTALYLFLIEFCVYWASPYVFLLVLIPVHFWTFMVMLFATAMWTTNIHDTLVGKTEPVMGSAYHTLHHTDWVYNYGQYFIFFDWLFGTLLVPEYPKLGLSLQGSWAEQDAAEAKAKAKAE</sequence>
<keyword evidence="1" id="KW-1133">Transmembrane helix</keyword>
<feature type="domain" description="Fatty acid hydroxylase" evidence="2">
    <location>
        <begin position="161"/>
        <end position="249"/>
    </location>
</feature>
<dbReference type="InterPro" id="IPR006694">
    <property type="entry name" value="Fatty_acid_hydroxylase"/>
</dbReference>
<feature type="transmembrane region" description="Helical" evidence="1">
    <location>
        <begin position="183"/>
        <end position="205"/>
    </location>
</feature>
<protein>
    <recommendedName>
        <fullName evidence="2">Fatty acid hydroxylase domain-containing protein</fullName>
    </recommendedName>
</protein>
<gene>
    <name evidence="3" type="ORF">FNF28_02251</name>
</gene>
<evidence type="ECO:0000313" key="3">
    <source>
        <dbReference type="EMBL" id="KAA0169297.1"/>
    </source>
</evidence>
<dbReference type="GO" id="GO:0005506">
    <property type="term" value="F:iron ion binding"/>
    <property type="evidence" value="ECO:0007669"/>
    <property type="project" value="InterPro"/>
</dbReference>
<evidence type="ECO:0000259" key="2">
    <source>
        <dbReference type="Pfam" id="PF04116"/>
    </source>
</evidence>
<reference evidence="3 4" key="1">
    <citation type="submission" date="2019-07" db="EMBL/GenBank/DDBJ databases">
        <title>Genomes of Cafeteria roenbergensis.</title>
        <authorList>
            <person name="Fischer M.G."/>
            <person name="Hackl T."/>
            <person name="Roman M."/>
        </authorList>
    </citation>
    <scope>NUCLEOTIDE SEQUENCE [LARGE SCALE GENOMIC DNA]</scope>
    <source>
        <strain evidence="3 4">RCC970-E3</strain>
    </source>
</reference>
<evidence type="ECO:0000313" key="4">
    <source>
        <dbReference type="Proteomes" id="UP000324907"/>
    </source>
</evidence>
<keyword evidence="1" id="KW-0812">Transmembrane</keyword>